<evidence type="ECO:0000259" key="9">
    <source>
        <dbReference type="PROSITE" id="PS50026"/>
    </source>
</evidence>
<evidence type="ECO:0008006" key="12">
    <source>
        <dbReference type="Google" id="ProtNLM"/>
    </source>
</evidence>
<feature type="transmembrane region" description="Helical" evidence="7">
    <location>
        <begin position="1448"/>
        <end position="1471"/>
    </location>
</feature>
<keyword evidence="5" id="KW-0245">EGF-like domain</keyword>
<feature type="domain" description="Laminin G" evidence="8">
    <location>
        <begin position="395"/>
        <end position="577"/>
    </location>
</feature>
<feature type="domain" description="Laminin G" evidence="8">
    <location>
        <begin position="622"/>
        <end position="809"/>
    </location>
</feature>
<keyword evidence="4" id="KW-1015">Disulfide bond</keyword>
<dbReference type="Pfam" id="PF02210">
    <property type="entry name" value="Laminin_G_2"/>
    <property type="match status" value="5"/>
</dbReference>
<name>A0ABM5KY88_DIAVI</name>
<dbReference type="PANTHER" id="PTHR15036">
    <property type="entry name" value="PIKACHURIN-LIKE PROTEIN"/>
    <property type="match status" value="1"/>
</dbReference>
<keyword evidence="7" id="KW-0472">Membrane</keyword>
<feature type="domain" description="Laminin G" evidence="8">
    <location>
        <begin position="193"/>
        <end position="388"/>
    </location>
</feature>
<dbReference type="CDD" id="cd00110">
    <property type="entry name" value="LamG"/>
    <property type="match status" value="5"/>
</dbReference>
<dbReference type="Proteomes" id="UP001652700">
    <property type="component" value="Unplaced"/>
</dbReference>
<keyword evidence="7" id="KW-1133">Transmembrane helix</keyword>
<evidence type="ECO:0000256" key="7">
    <source>
        <dbReference type="SAM" id="Phobius"/>
    </source>
</evidence>
<dbReference type="GeneID" id="126890321"/>
<evidence type="ECO:0000313" key="10">
    <source>
        <dbReference type="EnsemblMetazoa" id="XP_050515142.1"/>
    </source>
</evidence>
<feature type="region of interest" description="Disordered" evidence="6">
    <location>
        <begin position="1225"/>
        <end position="1363"/>
    </location>
</feature>
<feature type="domain" description="Laminin G" evidence="8">
    <location>
        <begin position="821"/>
        <end position="997"/>
    </location>
</feature>
<dbReference type="SMART" id="SM00282">
    <property type="entry name" value="LamG"/>
    <property type="match status" value="5"/>
</dbReference>
<feature type="compositionally biased region" description="Basic and acidic residues" evidence="6">
    <location>
        <begin position="1537"/>
        <end position="1546"/>
    </location>
</feature>
<feature type="compositionally biased region" description="Polar residues" evidence="6">
    <location>
        <begin position="1353"/>
        <end position="1363"/>
    </location>
</feature>
<keyword evidence="7" id="KW-0812">Transmembrane</keyword>
<dbReference type="Gene3D" id="2.60.120.200">
    <property type="match status" value="5"/>
</dbReference>
<protein>
    <recommendedName>
        <fullName evidence="12">Neurexin-1</fullName>
    </recommendedName>
</protein>
<dbReference type="InterPro" id="IPR007588">
    <property type="entry name" value="Znf_FLYWCH"/>
</dbReference>
<dbReference type="Gene3D" id="2.10.25.10">
    <property type="entry name" value="Laminin"/>
    <property type="match status" value="3"/>
</dbReference>
<feature type="domain" description="EGF-like" evidence="9">
    <location>
        <begin position="580"/>
        <end position="617"/>
    </location>
</feature>
<dbReference type="Pfam" id="PF04500">
    <property type="entry name" value="FLYWCH"/>
    <property type="match status" value="1"/>
</dbReference>
<dbReference type="Gene3D" id="2.20.25.240">
    <property type="match status" value="1"/>
</dbReference>
<dbReference type="Pfam" id="PF00008">
    <property type="entry name" value="EGF"/>
    <property type="match status" value="1"/>
</dbReference>
<feature type="compositionally biased region" description="Basic and acidic residues" evidence="6">
    <location>
        <begin position="1295"/>
        <end position="1306"/>
    </location>
</feature>
<proteinExistence type="predicted"/>
<evidence type="ECO:0000256" key="4">
    <source>
        <dbReference type="ARBA" id="ARBA00023157"/>
    </source>
</evidence>
<evidence type="ECO:0000256" key="5">
    <source>
        <dbReference type="PROSITE-ProRule" id="PRU00076"/>
    </source>
</evidence>
<dbReference type="InterPro" id="IPR001791">
    <property type="entry name" value="Laminin_G"/>
</dbReference>
<feature type="domain" description="Laminin G" evidence="8">
    <location>
        <begin position="1041"/>
        <end position="1253"/>
    </location>
</feature>
<dbReference type="PROSITE" id="PS50026">
    <property type="entry name" value="EGF_3"/>
    <property type="match status" value="3"/>
</dbReference>
<keyword evidence="1" id="KW-0479">Metal-binding</keyword>
<dbReference type="InterPro" id="IPR000742">
    <property type="entry name" value="EGF"/>
</dbReference>
<evidence type="ECO:0000256" key="1">
    <source>
        <dbReference type="ARBA" id="ARBA00022723"/>
    </source>
</evidence>
<sequence length="1546" mass="171080">MEISTLVSNRGKILLKVNSFTFSQDKVLKSGETYWRCVKRSCKAKIFTKGPEKLVIRSNLEHNHECDIKTLNRQIVRSSAKRKPKDNLTERPSKLIHSALKENVDCLSHMTVKDVNLIRNQIYSERRMAQPKLPKSKEETVAAILRGNSTSDACETRDPCQHGGICISTDSGPICECRNPDYEGEYCEKDKAPSEAVFRGTEFLSYDLSQTGGEPIVSAQDSVIFYFKTRQPNGLLFYTGDGNDYLNVAIKDGILSLTMGLSNGKQEMQIKPNKVRFDDNQWHKVSIHRRIQEISAITAFCRLSAVVDGVYADHSHIAGKFTMLSSSRVYVGGSINTRALPGARVHNNFVGCMRKVEFVADTLRLNLLELGRSGSHLIQVVGRLDYKCPAGETHDPVTFTTRESHLILPPWNAKKSGNISFKFRTNEANGLILFNGGIRPPRIDLFAVEIYNGHIYVHIDLGSGPSKQRGSRRRIDDGNWHEFTFRRTGRDSRITVDGLHTDFKTVEGSSSLELDGNMYVGGLGPPFSEIPIPAGLWTAVLQQGFVGCFKDLVMNNEAVDVAGFAREQDSGSIRTLCHTQPQQCPSQPCLNGGTCTEGWNRFICDCTNTLFSGPTCGKEAPTLSFNGTQHMEVTMDTEQVTQTEDIVLRFRTSKPLGLLLITSTVETGDRIELAVAAGRIRLALRLGVREKKKEDREKDKILLAGQNVNDNEFHTVRLSRRGSNLKLQLDGQSPIRAEIQGKFISLQWRTVHLGGLYHLEEEISMSTTVPNFIGDIQQFYFNNIPYIELAKALSTEQSIAGFPNIKIAAKFVKHATDNLHRPVTFRSKHTFIGLPMLRAYSSIHIDFMFKTRESNGLILFNGGKKEDFVAVELVEGHINYIVNVGDGTVTLRDNHRTHLNDNRWHTVGIRRPSVKQHTLMVDDDVVIAANLGTGNLELDGILYLGGVYKDLYPLLPQEVIKSTHGFEGCIAGLDLNGESPHIVEDAVVHSSQVVAGCESQSAKCSHNVCANAGICVQQWTSYTCDCDMTSFTGPTCSDESVSYEFGPNRGIIIYTYPEDNMPEMQEDTIALGLMTSKSDAVLLRVVSGTSNDYIEMYIVEGNVFVVYNLGSSDLLLGEISVKVNDNAYHVVRYHRQGHNATLQVDDYNVQTVHPLGHQLQVFNTQSQIQIGGKWTKKGRIERPFSGKISGVVVNGLRILDLAAEKDLHTSIRGDVQLTQMDKHEHLQKMQQTPASGFPGLEDDLVFSGAGSGCNNGDDEDECPPLPEHGSGDDDLITPVYDPPTRPPPTKKPKHKSDGGDDKGKPCDDEDCFPGSGSGEVTEETTMKVTTESVEGSSMTETSSPKHTVEEESTIPSHTTSGMVNLTTVTFKPTEHQDTTTEHQTTRIETTVAITTTEIHSSPTAPTTTTTEKEIPPHVIIPPQQENPYNYKPVPPKKPERVNSETSEIVALIIGIIAGALIAVVLIILVILKFKSRSDRSYKVEETKGYQQGPNAALLGNTSSSNGHHQAQYQLNGALRNGDKNGGQSAQMKAKKRDSKDIKEWYV</sequence>
<feature type="region of interest" description="Disordered" evidence="6">
    <location>
        <begin position="1396"/>
        <end position="1429"/>
    </location>
</feature>
<evidence type="ECO:0000256" key="3">
    <source>
        <dbReference type="ARBA" id="ARBA00022833"/>
    </source>
</evidence>
<evidence type="ECO:0000313" key="11">
    <source>
        <dbReference type="Proteomes" id="UP001652700"/>
    </source>
</evidence>
<organism evidence="10 11">
    <name type="scientific">Diabrotica virgifera virgifera</name>
    <name type="common">western corn rootworm</name>
    <dbReference type="NCBI Taxonomy" id="50390"/>
    <lineage>
        <taxon>Eukaryota</taxon>
        <taxon>Metazoa</taxon>
        <taxon>Ecdysozoa</taxon>
        <taxon>Arthropoda</taxon>
        <taxon>Hexapoda</taxon>
        <taxon>Insecta</taxon>
        <taxon>Pterygota</taxon>
        <taxon>Neoptera</taxon>
        <taxon>Endopterygota</taxon>
        <taxon>Coleoptera</taxon>
        <taxon>Polyphaga</taxon>
        <taxon>Cucujiformia</taxon>
        <taxon>Chrysomeloidea</taxon>
        <taxon>Chrysomelidae</taxon>
        <taxon>Galerucinae</taxon>
        <taxon>Diabroticina</taxon>
        <taxon>Diabroticites</taxon>
        <taxon>Diabrotica</taxon>
    </lineage>
</organism>
<reference evidence="10" key="1">
    <citation type="submission" date="2025-05" db="UniProtKB">
        <authorList>
            <consortium name="EnsemblMetazoa"/>
        </authorList>
    </citation>
    <scope>IDENTIFICATION</scope>
</reference>
<accession>A0ABM5KY88</accession>
<keyword evidence="3" id="KW-0862">Zinc</keyword>
<dbReference type="PROSITE" id="PS50025">
    <property type="entry name" value="LAM_G_DOMAIN"/>
    <property type="match status" value="5"/>
</dbReference>
<dbReference type="EnsemblMetazoa" id="XM_050659185.1">
    <property type="protein sequence ID" value="XP_050515142.1"/>
    <property type="gene ID" value="LOC126890321"/>
</dbReference>
<evidence type="ECO:0000256" key="6">
    <source>
        <dbReference type="SAM" id="MobiDB-lite"/>
    </source>
</evidence>
<dbReference type="PANTHER" id="PTHR15036:SF89">
    <property type="entry name" value="NEUREXIN 1, ISOFORM F"/>
    <property type="match status" value="1"/>
</dbReference>
<dbReference type="SUPFAM" id="SSF49899">
    <property type="entry name" value="Concanavalin A-like lectins/glucanases"/>
    <property type="match status" value="5"/>
</dbReference>
<feature type="compositionally biased region" description="Polar residues" evidence="6">
    <location>
        <begin position="1488"/>
        <end position="1514"/>
    </location>
</feature>
<feature type="region of interest" description="Disordered" evidence="6">
    <location>
        <begin position="1481"/>
        <end position="1546"/>
    </location>
</feature>
<comment type="caution">
    <text evidence="5">Lacks conserved residue(s) required for the propagation of feature annotation.</text>
</comment>
<evidence type="ECO:0000259" key="8">
    <source>
        <dbReference type="PROSITE" id="PS50025"/>
    </source>
</evidence>
<dbReference type="CDD" id="cd00054">
    <property type="entry name" value="EGF_CA"/>
    <property type="match status" value="3"/>
</dbReference>
<dbReference type="SMART" id="SM00181">
    <property type="entry name" value="EGF"/>
    <property type="match status" value="3"/>
</dbReference>
<dbReference type="RefSeq" id="XP_050515142.1">
    <property type="nucleotide sequence ID" value="XM_050659185.1"/>
</dbReference>
<feature type="domain" description="EGF-like" evidence="9">
    <location>
        <begin position="1000"/>
        <end position="1037"/>
    </location>
</feature>
<feature type="compositionally biased region" description="Low complexity" evidence="6">
    <location>
        <begin position="1396"/>
        <end position="1409"/>
    </location>
</feature>
<dbReference type="InterPro" id="IPR050372">
    <property type="entry name" value="Neurexin-related_CASP"/>
</dbReference>
<feature type="domain" description="EGF-like" evidence="9">
    <location>
        <begin position="150"/>
        <end position="188"/>
    </location>
</feature>
<keyword evidence="2" id="KW-0863">Zinc-finger</keyword>
<dbReference type="InterPro" id="IPR013320">
    <property type="entry name" value="ConA-like_dom_sf"/>
</dbReference>
<keyword evidence="11" id="KW-1185">Reference proteome</keyword>
<feature type="compositionally biased region" description="Polar residues" evidence="6">
    <location>
        <begin position="1335"/>
        <end position="1345"/>
    </location>
</feature>
<evidence type="ECO:0000256" key="2">
    <source>
        <dbReference type="ARBA" id="ARBA00022771"/>
    </source>
</evidence>